<reference evidence="2" key="1">
    <citation type="submission" date="2022-11" db="UniProtKB">
        <authorList>
            <consortium name="WormBaseParasite"/>
        </authorList>
    </citation>
    <scope>IDENTIFICATION</scope>
</reference>
<dbReference type="Proteomes" id="UP000887580">
    <property type="component" value="Unplaced"/>
</dbReference>
<name>A0AC35GJU5_9BILA</name>
<evidence type="ECO:0000313" key="1">
    <source>
        <dbReference type="Proteomes" id="UP000887580"/>
    </source>
</evidence>
<proteinExistence type="predicted"/>
<evidence type="ECO:0000313" key="2">
    <source>
        <dbReference type="WBParaSite" id="PS1159_v2.g5923.t1"/>
    </source>
</evidence>
<dbReference type="WBParaSite" id="PS1159_v2.g5923.t1">
    <property type="protein sequence ID" value="PS1159_v2.g5923.t1"/>
    <property type="gene ID" value="PS1159_v2.g5923"/>
</dbReference>
<organism evidence="1 2">
    <name type="scientific">Panagrolaimus sp. PS1159</name>
    <dbReference type="NCBI Taxonomy" id="55785"/>
    <lineage>
        <taxon>Eukaryota</taxon>
        <taxon>Metazoa</taxon>
        <taxon>Ecdysozoa</taxon>
        <taxon>Nematoda</taxon>
        <taxon>Chromadorea</taxon>
        <taxon>Rhabditida</taxon>
        <taxon>Tylenchina</taxon>
        <taxon>Panagrolaimomorpha</taxon>
        <taxon>Panagrolaimoidea</taxon>
        <taxon>Panagrolaimidae</taxon>
        <taxon>Panagrolaimus</taxon>
    </lineage>
</organism>
<sequence>MKPVSIGRHCLVISTSILLVVAISFSIAAIATPSWQTVYLAEFQSEHEHGLWMDCTITRRYSQGFINYHQHCTYKFENAYFPDGGGVHQEEEQHKFHEWHKAVLLLFGVAVISALTSLCFSFCALCVRICAIVSNVLSLIAALSSTFALAVFFISSHRNDIRFVQGITRTYEQSKGYSFYLGVAAMLTYITAFIVSILATVFVFLHDRQQHSLPINKTFPKDRNENERPMGPTSIAV</sequence>
<accession>A0AC35GJU5</accession>
<protein>
    <submittedName>
        <fullName evidence="2">Clc-like protein</fullName>
    </submittedName>
</protein>